<accession>A0A482IM84</accession>
<dbReference type="OrthoDB" id="256817at2"/>
<dbReference type="Gene3D" id="3.40.50.300">
    <property type="entry name" value="P-loop containing nucleotide triphosphate hydrolases"/>
    <property type="match status" value="1"/>
</dbReference>
<sequence length="386" mass="41990">MKLAIQHSCADFDSYRAARVKSLFNCESGANFNLDVDLPVEDGGWRIGVIVGPSGTGKTSLGRALWGAEALWQPTWPADHPLVDAIAPAGDFNDVTGALAAVGLGSVPTWLRPHGVLSNGERFRADLARLVVEVPPRVVVDEFSSVVDRQVARIGALAFAKAWRRAAAGSGAQCVLLSCHYDILDWLQPDWILDTAAATFERAEAGRYLRRRPRIDVDIWRTDWRHWHLFEPHHYLKMPRMIAATNYVATVDGQLVAHLAVSTRPGLVEARACRLVVMPEWQGAGVGMRFLNAICSAWLRGENRYGMPMPTLFHTSHPGLAAALRRDPAWTQVSGGLVGDSKARSQASMQASAARNSAACVTGTGYGGHFRAVQGFRYLGEPACAS</sequence>
<proteinExistence type="predicted"/>
<feature type="domain" description="N-acetyltransferase" evidence="1">
    <location>
        <begin position="193"/>
        <end position="386"/>
    </location>
</feature>
<dbReference type="InterPro" id="IPR027417">
    <property type="entry name" value="P-loop_NTPase"/>
</dbReference>
<keyword evidence="2" id="KW-0067">ATP-binding</keyword>
<dbReference type="CDD" id="cd04301">
    <property type="entry name" value="NAT_SF"/>
    <property type="match status" value="1"/>
</dbReference>
<dbReference type="SUPFAM" id="SSF55729">
    <property type="entry name" value="Acyl-CoA N-acyltransferases (Nat)"/>
    <property type="match status" value="1"/>
</dbReference>
<dbReference type="InterPro" id="IPR000182">
    <property type="entry name" value="GNAT_dom"/>
</dbReference>
<dbReference type="InterPro" id="IPR016181">
    <property type="entry name" value="Acyl_CoA_acyltransferase"/>
</dbReference>
<gene>
    <name evidence="2" type="ORF">DDF84_008885</name>
</gene>
<protein>
    <submittedName>
        <fullName evidence="2">ABC transporter ATP-binding protein</fullName>
    </submittedName>
</protein>
<dbReference type="EMBL" id="CP037900">
    <property type="protein sequence ID" value="QBP09868.1"/>
    <property type="molecule type" value="Genomic_DNA"/>
</dbReference>
<dbReference type="Gene3D" id="3.40.630.30">
    <property type="match status" value="1"/>
</dbReference>
<reference evidence="2 3" key="1">
    <citation type="submission" date="2019-03" db="EMBL/GenBank/DDBJ databases">
        <title>Comparative insights into the high quality Complete genome sequence of highly metal resistant Cupriavidus metallidurans strain BS1 isolated from a gold-copper mine.</title>
        <authorList>
            <person name="Mazhar H.S."/>
            <person name="Rensing C."/>
        </authorList>
    </citation>
    <scope>NUCLEOTIDE SEQUENCE [LARGE SCALE GENOMIC DNA]</scope>
    <source>
        <strain evidence="2 3">BS1</strain>
    </source>
</reference>
<keyword evidence="2" id="KW-0547">Nucleotide-binding</keyword>
<dbReference type="GO" id="GO:0005524">
    <property type="term" value="F:ATP binding"/>
    <property type="evidence" value="ECO:0007669"/>
    <property type="project" value="UniProtKB-KW"/>
</dbReference>
<dbReference type="AlphaFoldDB" id="A0A482IM84"/>
<organism evidence="2 3">
    <name type="scientific">Cupriavidus metallidurans</name>
    <dbReference type="NCBI Taxonomy" id="119219"/>
    <lineage>
        <taxon>Bacteria</taxon>
        <taxon>Pseudomonadati</taxon>
        <taxon>Pseudomonadota</taxon>
        <taxon>Betaproteobacteria</taxon>
        <taxon>Burkholderiales</taxon>
        <taxon>Burkholderiaceae</taxon>
        <taxon>Cupriavidus</taxon>
    </lineage>
</organism>
<dbReference type="Proteomes" id="UP000253772">
    <property type="component" value="Chromosome c1"/>
</dbReference>
<evidence type="ECO:0000259" key="1">
    <source>
        <dbReference type="PROSITE" id="PS51186"/>
    </source>
</evidence>
<evidence type="ECO:0000313" key="3">
    <source>
        <dbReference type="Proteomes" id="UP000253772"/>
    </source>
</evidence>
<dbReference type="GO" id="GO:0016747">
    <property type="term" value="F:acyltransferase activity, transferring groups other than amino-acyl groups"/>
    <property type="evidence" value="ECO:0007669"/>
    <property type="project" value="InterPro"/>
</dbReference>
<evidence type="ECO:0000313" key="2">
    <source>
        <dbReference type="EMBL" id="QBP09868.1"/>
    </source>
</evidence>
<name>A0A482IM84_9BURK</name>
<dbReference type="SUPFAM" id="SSF52540">
    <property type="entry name" value="P-loop containing nucleoside triphosphate hydrolases"/>
    <property type="match status" value="1"/>
</dbReference>
<dbReference type="RefSeq" id="WP_017513056.1">
    <property type="nucleotide sequence ID" value="NZ_CP037900.1"/>
</dbReference>
<dbReference type="PROSITE" id="PS51186">
    <property type="entry name" value="GNAT"/>
    <property type="match status" value="1"/>
</dbReference>